<accession>A0AA86SGU8</accession>
<organism evidence="2 3">
    <name type="scientific">Sphenostylis stenocarpa</name>
    <dbReference type="NCBI Taxonomy" id="92480"/>
    <lineage>
        <taxon>Eukaryota</taxon>
        <taxon>Viridiplantae</taxon>
        <taxon>Streptophyta</taxon>
        <taxon>Embryophyta</taxon>
        <taxon>Tracheophyta</taxon>
        <taxon>Spermatophyta</taxon>
        <taxon>Magnoliopsida</taxon>
        <taxon>eudicotyledons</taxon>
        <taxon>Gunneridae</taxon>
        <taxon>Pentapetalae</taxon>
        <taxon>rosids</taxon>
        <taxon>fabids</taxon>
        <taxon>Fabales</taxon>
        <taxon>Fabaceae</taxon>
        <taxon>Papilionoideae</taxon>
        <taxon>50 kb inversion clade</taxon>
        <taxon>NPAAA clade</taxon>
        <taxon>indigoferoid/millettioid clade</taxon>
        <taxon>Phaseoleae</taxon>
        <taxon>Sphenostylis</taxon>
    </lineage>
</organism>
<dbReference type="Gramene" id="rna-AYBTSS11_LOCUS17599">
    <property type="protein sequence ID" value="CAJ1958181.1"/>
    <property type="gene ID" value="gene-AYBTSS11_LOCUS17599"/>
</dbReference>
<evidence type="ECO:0000256" key="1">
    <source>
        <dbReference type="SAM" id="Phobius"/>
    </source>
</evidence>
<reference evidence="2" key="1">
    <citation type="submission" date="2023-10" db="EMBL/GenBank/DDBJ databases">
        <authorList>
            <person name="Domelevo Entfellner J.-B."/>
        </authorList>
    </citation>
    <scope>NUCLEOTIDE SEQUENCE</scope>
</reference>
<evidence type="ECO:0000313" key="2">
    <source>
        <dbReference type="EMBL" id="CAJ1958181.1"/>
    </source>
</evidence>
<name>A0AA86SGU8_9FABA</name>
<dbReference type="EMBL" id="OY731402">
    <property type="protein sequence ID" value="CAJ1958181.1"/>
    <property type="molecule type" value="Genomic_DNA"/>
</dbReference>
<keyword evidence="3" id="KW-1185">Reference proteome</keyword>
<keyword evidence="1" id="KW-0472">Membrane</keyword>
<feature type="transmembrane region" description="Helical" evidence="1">
    <location>
        <begin position="12"/>
        <end position="29"/>
    </location>
</feature>
<keyword evidence="1" id="KW-0812">Transmembrane</keyword>
<dbReference type="AlphaFoldDB" id="A0AA86SGU8"/>
<proteinExistence type="predicted"/>
<gene>
    <name evidence="2" type="ORF">AYBTSS11_LOCUS17599</name>
</gene>
<feature type="transmembrane region" description="Helical" evidence="1">
    <location>
        <begin position="35"/>
        <end position="55"/>
    </location>
</feature>
<sequence length="139" mass="15646">MSLLENKMLPGVLFILHLLLAVFLFPLYMQPEPPEVALCLGVIPCFVLVYATIAWRPSTYMQEDYLLPFESDLCEDNHSVGSCSQDLALGFGDINFYIGKEHRLVVHWMISFPGYGKGCEVLKDGMTRGTGYFVLVVPH</sequence>
<evidence type="ECO:0000313" key="3">
    <source>
        <dbReference type="Proteomes" id="UP001189624"/>
    </source>
</evidence>
<protein>
    <submittedName>
        <fullName evidence="2">Uncharacterized protein</fullName>
    </submittedName>
</protein>
<keyword evidence="1" id="KW-1133">Transmembrane helix</keyword>
<dbReference type="Proteomes" id="UP001189624">
    <property type="component" value="Chromosome 5"/>
</dbReference>